<gene>
    <name evidence="1" type="ORF">ASIM_LOCUS4811</name>
</gene>
<protein>
    <submittedName>
        <fullName evidence="1">Uncharacterized protein</fullName>
    </submittedName>
</protein>
<reference evidence="1 2" key="1">
    <citation type="submission" date="2018-11" db="EMBL/GenBank/DDBJ databases">
        <authorList>
            <consortium name="Pathogen Informatics"/>
        </authorList>
    </citation>
    <scope>NUCLEOTIDE SEQUENCE [LARGE SCALE GENOMIC DNA]</scope>
</reference>
<dbReference type="PANTHER" id="PTHR23019:SF0">
    <property type="entry name" value="NUCLEAR PORE MEMBRANE GLYCOPROTEIN 210"/>
    <property type="match status" value="1"/>
</dbReference>
<evidence type="ECO:0000313" key="1">
    <source>
        <dbReference type="EMBL" id="VDK24531.1"/>
    </source>
</evidence>
<dbReference type="EMBL" id="UYRR01008827">
    <property type="protein sequence ID" value="VDK24531.1"/>
    <property type="molecule type" value="Genomic_DNA"/>
</dbReference>
<keyword evidence="2" id="KW-1185">Reference proteome</keyword>
<organism evidence="1 2">
    <name type="scientific">Anisakis simplex</name>
    <name type="common">Herring worm</name>
    <dbReference type="NCBI Taxonomy" id="6269"/>
    <lineage>
        <taxon>Eukaryota</taxon>
        <taxon>Metazoa</taxon>
        <taxon>Ecdysozoa</taxon>
        <taxon>Nematoda</taxon>
        <taxon>Chromadorea</taxon>
        <taxon>Rhabditida</taxon>
        <taxon>Spirurina</taxon>
        <taxon>Ascaridomorpha</taxon>
        <taxon>Ascaridoidea</taxon>
        <taxon>Anisakidae</taxon>
        <taxon>Anisakis</taxon>
        <taxon>Anisakis simplex complex</taxon>
    </lineage>
</organism>
<accession>A0A3P6PX93</accession>
<dbReference type="InterPro" id="IPR045197">
    <property type="entry name" value="NUP210-like"/>
</dbReference>
<dbReference type="AlphaFoldDB" id="A0A3P6PX93"/>
<dbReference type="OrthoDB" id="6020846at2759"/>
<dbReference type="GO" id="GO:0005643">
    <property type="term" value="C:nuclear pore"/>
    <property type="evidence" value="ECO:0007669"/>
    <property type="project" value="TreeGrafter"/>
</dbReference>
<proteinExistence type="predicted"/>
<dbReference type="PANTHER" id="PTHR23019">
    <property type="entry name" value="NUCLEAR PORE MEMBRANE GLYCOPROTEIN GP210-RELATED"/>
    <property type="match status" value="1"/>
</dbReference>
<sequence length="130" mass="14887">MRLYIRDANGTVFSVDDVTTMQISLEMSSQASDLISVIREDALNYRIRGVTIGTVTLSATVRSASQHELRSVEHEMQVFAPLRLLPEMITLVPESQFQGVEEIRCFIVILYMERFMQGLRIIDVMLCSWK</sequence>
<name>A0A3P6PX93_ANISI</name>
<dbReference type="Proteomes" id="UP000267096">
    <property type="component" value="Unassembled WGS sequence"/>
</dbReference>
<evidence type="ECO:0000313" key="2">
    <source>
        <dbReference type="Proteomes" id="UP000267096"/>
    </source>
</evidence>